<dbReference type="PANTHER" id="PTHR38454">
    <property type="entry name" value="INTEGRAL MEMBRANE PROTEIN-RELATED"/>
    <property type="match status" value="1"/>
</dbReference>
<feature type="transmembrane region" description="Helical" evidence="1">
    <location>
        <begin position="241"/>
        <end position="260"/>
    </location>
</feature>
<accession>A0ABT6F9H2</accession>
<dbReference type="EMBL" id="JARRAG010000002">
    <property type="protein sequence ID" value="MDG3004238.1"/>
    <property type="molecule type" value="Genomic_DNA"/>
</dbReference>
<feature type="transmembrane region" description="Helical" evidence="1">
    <location>
        <begin position="511"/>
        <end position="532"/>
    </location>
</feature>
<feature type="transmembrane region" description="Helical" evidence="1">
    <location>
        <begin position="389"/>
        <end position="409"/>
    </location>
</feature>
<dbReference type="RefSeq" id="WP_277860599.1">
    <property type="nucleotide sequence ID" value="NZ_JARRAG010000002.1"/>
</dbReference>
<keyword evidence="3" id="KW-1185">Reference proteome</keyword>
<proteinExistence type="predicted"/>
<comment type="caution">
    <text evidence="2">The sequence shown here is derived from an EMBL/GenBank/DDBJ whole genome shotgun (WGS) entry which is preliminary data.</text>
</comment>
<feature type="transmembrane region" description="Helical" evidence="1">
    <location>
        <begin position="481"/>
        <end position="499"/>
    </location>
</feature>
<feature type="transmembrane region" description="Helical" evidence="1">
    <location>
        <begin position="351"/>
        <end position="369"/>
    </location>
</feature>
<evidence type="ECO:0000256" key="1">
    <source>
        <dbReference type="SAM" id="Phobius"/>
    </source>
</evidence>
<name>A0ABT6F9H2_9BACT</name>
<evidence type="ECO:0000313" key="3">
    <source>
        <dbReference type="Proteomes" id="UP001216907"/>
    </source>
</evidence>
<keyword evidence="1" id="KW-0812">Transmembrane</keyword>
<dbReference type="InterPro" id="IPR018580">
    <property type="entry name" value="Uncharacterised_YfhO"/>
</dbReference>
<reference evidence="2 3" key="1">
    <citation type="submission" date="2023-03" db="EMBL/GenBank/DDBJ databases">
        <title>Paludisphaera mucosa sp. nov. a novel planctomycete from northern fen.</title>
        <authorList>
            <person name="Ivanova A."/>
        </authorList>
    </citation>
    <scope>NUCLEOTIDE SEQUENCE [LARGE SCALE GENOMIC DNA]</scope>
    <source>
        <strain evidence="2 3">Pla2</strain>
    </source>
</reference>
<feature type="transmembrane region" description="Helical" evidence="1">
    <location>
        <begin position="200"/>
        <end position="229"/>
    </location>
</feature>
<gene>
    <name evidence="2" type="ORF">PZE19_10660</name>
</gene>
<keyword evidence="1" id="KW-1133">Transmembrane helix</keyword>
<dbReference type="PROSITE" id="PS51257">
    <property type="entry name" value="PROKAR_LIPOPROTEIN"/>
    <property type="match status" value="1"/>
</dbReference>
<sequence>MFSRRAESAAFGLVLAACVAAFLHDGLRPGRVLSPADVLLVEASFREPDGAPYEPQNRLLMDPVLQFQPWLAFNREEIRAGRLPLWNPYAGCGVSHLANGQSAVFDPFNLIIVLGPWPGALAWTAAARLWFAGLGAFLLARSWGFGPWGRWFAGLTFPFCGFLVVWLLYPVTPAAIWLPWILLATDRALAAPTARATGLLALAVGGVLVAGHVQTSAHVLLAAGILAIWRLAWATERRRPAIAWGAGIVLGVGIAAAQVVPLGEYLTKSPVWGERRREHPPWWKPTRPRILEAACTALPYLYGSQRRGHPNLARGLGVDNLNESAGGFAGLVTLAWLAPLAGLGARRRPEAAFLLMMLAIGAAAAFRIPPVDNILRALPVLGVTDNRRLTLWVAFALTFLGGLGLDLAARGGLLSGRWSRAWLAAGLLLAGAAIAVPFAAGPLRQRAERHYRNATEPLEPAEIARRVDLQVGTTLDFTPRYLGIAAAALIALAATAEAARRRPEILRAVPGLLLVATLADLFAFGMGLNPAIDRAVQAYEPPLIVRLREGLGSGRRAIGVGGELPPNVLMRFGLADARNYDSVELSRSLDWFEPLYEETDEARSSRRTVSWRTVSRALPKLEAAAVGAVVAAAPPPDPGLFPKVERVGDAWIAWTAAPERIAFEGPGRATLDRRSTAAAIRVEVHAHGPGRLVVRETWDEGWTARVDGAAVDVQKYDDVFMTVSVVSKSGVSDSHVVELAYQPMSVRLGLFASAAALAAALLGLTGRPRWGLMERPRGGLDGPEPAG</sequence>
<organism evidence="2 3">
    <name type="scientific">Paludisphaera mucosa</name>
    <dbReference type="NCBI Taxonomy" id="3030827"/>
    <lineage>
        <taxon>Bacteria</taxon>
        <taxon>Pseudomonadati</taxon>
        <taxon>Planctomycetota</taxon>
        <taxon>Planctomycetia</taxon>
        <taxon>Isosphaerales</taxon>
        <taxon>Isosphaeraceae</taxon>
        <taxon>Paludisphaera</taxon>
    </lineage>
</organism>
<feature type="transmembrane region" description="Helical" evidence="1">
    <location>
        <begin position="421"/>
        <end position="440"/>
    </location>
</feature>
<feature type="transmembrane region" description="Helical" evidence="1">
    <location>
        <begin position="152"/>
        <end position="180"/>
    </location>
</feature>
<dbReference type="Proteomes" id="UP001216907">
    <property type="component" value="Unassembled WGS sequence"/>
</dbReference>
<evidence type="ECO:0008006" key="4">
    <source>
        <dbReference type="Google" id="ProtNLM"/>
    </source>
</evidence>
<keyword evidence="1" id="KW-0472">Membrane</keyword>
<protein>
    <recommendedName>
        <fullName evidence="4">Bacterial membrane protein YfhO</fullName>
    </recommendedName>
</protein>
<feature type="transmembrane region" description="Helical" evidence="1">
    <location>
        <begin position="325"/>
        <end position="344"/>
    </location>
</feature>
<evidence type="ECO:0000313" key="2">
    <source>
        <dbReference type="EMBL" id="MDG3004238.1"/>
    </source>
</evidence>
<dbReference type="PANTHER" id="PTHR38454:SF1">
    <property type="entry name" value="INTEGRAL MEMBRANE PROTEIN"/>
    <property type="match status" value="1"/>
</dbReference>